<accession>A0A225X2E4</accession>
<reference evidence="3" key="1">
    <citation type="submission" date="2017-03" db="EMBL/GenBank/DDBJ databases">
        <title>Phytopthora megakarya and P. palmivora, two closely related causual agents of cacao black pod achieved similar genome size and gene model numbers by different mechanisms.</title>
        <authorList>
            <person name="Ali S."/>
            <person name="Shao J."/>
            <person name="Larry D.J."/>
            <person name="Kronmiller B."/>
            <person name="Shen D."/>
            <person name="Strem M.D."/>
            <person name="Melnick R.L."/>
            <person name="Guiltinan M.J."/>
            <person name="Tyler B.M."/>
            <person name="Meinhardt L.W."/>
            <person name="Bailey B.A."/>
        </authorList>
    </citation>
    <scope>NUCLEOTIDE SEQUENCE [LARGE SCALE GENOMIC DNA]</scope>
    <source>
        <strain evidence="3">zdho120</strain>
    </source>
</reference>
<proteinExistence type="predicted"/>
<organism evidence="2 3">
    <name type="scientific">Phytophthora megakarya</name>
    <dbReference type="NCBI Taxonomy" id="4795"/>
    <lineage>
        <taxon>Eukaryota</taxon>
        <taxon>Sar</taxon>
        <taxon>Stramenopiles</taxon>
        <taxon>Oomycota</taxon>
        <taxon>Peronosporomycetes</taxon>
        <taxon>Peronosporales</taxon>
        <taxon>Peronosporaceae</taxon>
        <taxon>Phytophthora</taxon>
    </lineage>
</organism>
<name>A0A225X2E4_9STRA</name>
<feature type="region of interest" description="Disordered" evidence="1">
    <location>
        <begin position="27"/>
        <end position="58"/>
    </location>
</feature>
<protein>
    <submittedName>
        <fullName evidence="2">Uncharacterized protein</fullName>
    </submittedName>
</protein>
<dbReference type="EMBL" id="NBNE01000069">
    <property type="protein sequence ID" value="OWZ23360.1"/>
    <property type="molecule type" value="Genomic_DNA"/>
</dbReference>
<evidence type="ECO:0000256" key="1">
    <source>
        <dbReference type="SAM" id="MobiDB-lite"/>
    </source>
</evidence>
<keyword evidence="3" id="KW-1185">Reference proteome</keyword>
<sequence length="58" mass="6531">MPGCCCWLSAIAPSTIRRQHRPVVLTPSWSQAQRSKSPRRAAESTELSRSNPCLRVYC</sequence>
<comment type="caution">
    <text evidence="2">The sequence shown here is derived from an EMBL/GenBank/DDBJ whole genome shotgun (WGS) entry which is preliminary data.</text>
</comment>
<evidence type="ECO:0000313" key="3">
    <source>
        <dbReference type="Proteomes" id="UP000198211"/>
    </source>
</evidence>
<evidence type="ECO:0000313" key="2">
    <source>
        <dbReference type="EMBL" id="OWZ23360.1"/>
    </source>
</evidence>
<dbReference type="AlphaFoldDB" id="A0A225X2E4"/>
<dbReference type="Proteomes" id="UP000198211">
    <property type="component" value="Unassembled WGS sequence"/>
</dbReference>
<gene>
    <name evidence="2" type="ORF">PHMEG_0001768</name>
</gene>